<evidence type="ECO:0000259" key="2">
    <source>
        <dbReference type="PROSITE" id="PS51151"/>
    </source>
</evidence>
<dbReference type="SMART" id="SM00952">
    <property type="entry name" value="RAP"/>
    <property type="match status" value="1"/>
</dbReference>
<dbReference type="FunFam" id="1.10.8.10:FF:000006">
    <property type="entry name" value="Putative nascent polypeptide-associated complex subunit alpha"/>
    <property type="match status" value="1"/>
</dbReference>
<dbReference type="InterPro" id="IPR038187">
    <property type="entry name" value="NAC_A/B_dom_sf"/>
</dbReference>
<feature type="domain" description="NAC-A/B" evidence="2">
    <location>
        <begin position="1379"/>
        <end position="1444"/>
    </location>
</feature>
<feature type="region of interest" description="Disordered" evidence="1">
    <location>
        <begin position="1036"/>
        <end position="1071"/>
    </location>
</feature>
<dbReference type="InterPro" id="IPR013579">
    <property type="entry name" value="FAST_2"/>
</dbReference>
<feature type="region of interest" description="Disordered" evidence="1">
    <location>
        <begin position="1342"/>
        <end position="1390"/>
    </location>
</feature>
<dbReference type="PANTHER" id="PTHR21713">
    <property type="entry name" value="NASCENT POLYPEPTIDE ASSOCIATED COMPLEX ALPHA SUBUNIT-RELATED"/>
    <property type="match status" value="1"/>
</dbReference>
<dbReference type="InterPro" id="IPR016641">
    <property type="entry name" value="EGD2/NACA0like"/>
</dbReference>
<dbReference type="Pfam" id="PF08373">
    <property type="entry name" value="RAP"/>
    <property type="match status" value="1"/>
</dbReference>
<dbReference type="Pfam" id="PF08368">
    <property type="entry name" value="FAST_2"/>
    <property type="match status" value="1"/>
</dbReference>
<feature type="region of interest" description="Disordered" evidence="1">
    <location>
        <begin position="646"/>
        <end position="688"/>
    </location>
</feature>
<accession>A0A2U9AYM4</accession>
<protein>
    <submittedName>
        <fullName evidence="4">Putative NAC-alpha domain-containing protein 1</fullName>
    </submittedName>
</protein>
<dbReference type="CDD" id="cd22054">
    <property type="entry name" value="NAC_NACA"/>
    <property type="match status" value="1"/>
</dbReference>
<dbReference type="Pfam" id="PF19026">
    <property type="entry name" value="UBA_HYPK"/>
    <property type="match status" value="1"/>
</dbReference>
<feature type="region of interest" description="Disordered" evidence="1">
    <location>
        <begin position="748"/>
        <end position="843"/>
    </location>
</feature>
<dbReference type="GO" id="GO:0005854">
    <property type="term" value="C:nascent polypeptide-associated complex"/>
    <property type="evidence" value="ECO:0007669"/>
    <property type="project" value="InterPro"/>
</dbReference>
<dbReference type="InterPro" id="IPR044034">
    <property type="entry name" value="NAC-like_UBA"/>
</dbReference>
<feature type="domain" description="RAP" evidence="3">
    <location>
        <begin position="550"/>
        <end position="608"/>
    </location>
</feature>
<feature type="region of interest" description="Disordered" evidence="1">
    <location>
        <begin position="892"/>
        <end position="919"/>
    </location>
</feature>
<evidence type="ECO:0000256" key="1">
    <source>
        <dbReference type="SAM" id="MobiDB-lite"/>
    </source>
</evidence>
<feature type="compositionally biased region" description="Acidic residues" evidence="1">
    <location>
        <begin position="1474"/>
        <end position="1486"/>
    </location>
</feature>
<dbReference type="STRING" id="52904.ENSSMAP00000031516"/>
<dbReference type="CDD" id="cd23739">
    <property type="entry name" value="TBRG4-like_N"/>
    <property type="match status" value="1"/>
</dbReference>
<feature type="region of interest" description="Disordered" evidence="1">
    <location>
        <begin position="1458"/>
        <end position="1489"/>
    </location>
</feature>
<feature type="region of interest" description="Disordered" evidence="1">
    <location>
        <begin position="617"/>
        <end position="636"/>
    </location>
</feature>
<dbReference type="Proteomes" id="UP000246464">
    <property type="component" value="Chromosome 1"/>
</dbReference>
<dbReference type="PROSITE" id="PS51286">
    <property type="entry name" value="RAP"/>
    <property type="match status" value="1"/>
</dbReference>
<feature type="compositionally biased region" description="Polar residues" evidence="1">
    <location>
        <begin position="649"/>
        <end position="659"/>
    </location>
</feature>
<feature type="compositionally biased region" description="Polar residues" evidence="1">
    <location>
        <begin position="823"/>
        <end position="840"/>
    </location>
</feature>
<evidence type="ECO:0000313" key="4">
    <source>
        <dbReference type="EMBL" id="AWO96661.1"/>
    </source>
</evidence>
<dbReference type="SMART" id="SM01407">
    <property type="entry name" value="NAC"/>
    <property type="match status" value="1"/>
</dbReference>
<evidence type="ECO:0000259" key="3">
    <source>
        <dbReference type="PROSITE" id="PS51286"/>
    </source>
</evidence>
<dbReference type="InterPro" id="IPR010622">
    <property type="entry name" value="FAST_Leu-rich"/>
</dbReference>
<feature type="compositionally biased region" description="Basic and acidic residues" evidence="1">
    <location>
        <begin position="762"/>
        <end position="786"/>
    </location>
</feature>
<dbReference type="Gene3D" id="2.20.70.30">
    <property type="entry name" value="Nascent polypeptide-associated complex domain"/>
    <property type="match status" value="1"/>
</dbReference>
<name>A0A2U9AYM4_SCOMX</name>
<dbReference type="Pfam" id="PF06743">
    <property type="entry name" value="FAST_1"/>
    <property type="match status" value="1"/>
</dbReference>
<keyword evidence="5" id="KW-1185">Reference proteome</keyword>
<dbReference type="InterPro" id="IPR002715">
    <property type="entry name" value="Nas_poly-pep-assoc_cplx_dom"/>
</dbReference>
<gene>
    <name evidence="4" type="ORF">SMAX5B_011819</name>
</gene>
<evidence type="ECO:0000313" key="5">
    <source>
        <dbReference type="Proteomes" id="UP000246464"/>
    </source>
</evidence>
<feature type="compositionally biased region" description="Acidic residues" evidence="1">
    <location>
        <begin position="1255"/>
        <end position="1265"/>
    </location>
</feature>
<proteinExistence type="predicted"/>
<dbReference type="Gene3D" id="1.10.8.10">
    <property type="entry name" value="DNA helicase RuvA subunit, C-terminal domain"/>
    <property type="match status" value="1"/>
</dbReference>
<dbReference type="PROSITE" id="PS51151">
    <property type="entry name" value="NAC_AB"/>
    <property type="match status" value="1"/>
</dbReference>
<dbReference type="FunFam" id="2.20.70.30:FF:000002">
    <property type="entry name" value="Nascent polypeptide-associated complex (NAC), alpha subunit"/>
    <property type="match status" value="1"/>
</dbReference>
<dbReference type="InterPro" id="IPR013584">
    <property type="entry name" value="RAP"/>
</dbReference>
<sequence length="1526" mass="168347">MAGRLLGRYAPLLCRTSSQAPAATAAIAVRLCPAATEMRRARGWPRVTERLMCQGKTVPNNVTITNFLKISQLDNILEKAAVPEDILLAWAEHGRNANQAARTLFTLAVMVVKTKGDFNVLMLDPRLLDMLNTLYRQVPSVWNSNIVCALRALWIINLPSTNPVLESVQTEVLWRIRRFSFKQLSHIADMGTFHKGYKNEAIVNAVMKQLELRWTEINDSKTISLLIVKGRNLSPTLMDKLEDKALELAEGFSATEIRRVCLSLATQSRRSVPLLRALSYHLLKKPSSEFTTPLILDMAFAYGKLNFHHSQVFQRMASELLPRVPELYPVNVIRCSKSLGFLKWLHIPLFEAFAEHYMANSEKYNIPAVCNLLMSFARLGFQPSMNEQFYNKVHSLLEVSLSGLEPLLQTNVVWSLCVLQQAKPQYLIPLTQQQHLTRLSGGGVVGENIRLKLLHIAATLHLEYPGSSDSDIPSSLTYSSVSPTLSPLQSSLREELQSLVGGRTEALRTGVDTVYGWTLEGELVVDSDNKPVDVSIMENATLPSRGVQRVAFLAWEYPHFGSKSKDLLGRFVMMKRHLQLAGFILVEVPYYEWLELKSDWQKSAYLKDKIRKAVAEDMANDSGSSPSPSTPQKLLPACTSPFGPRLFHASTSSSGTTRPQPEGSDHRNTSTPRLSGKLGGHGPCGRHVPVKMERIKVLTGSEVESDYQEPQTIETRVVMGQETLLKTTEIQKRKPHVEQNVLIIPLPAIPSFSDPQTQAKETQLETSKEESQDKSPEKKHDQKKDPLQPPTKQPIPFHEPLFPSSSSSEPVTTDDSLIDNQEEGQTFSQNEVPSISSSEPSCPVALSFSEPSYVVDPLRVGMPSSMDPDLYYTAPSTPIKMASRSLHLKHHSYPGSPACPLSPGSPSDSEDLCSPLTSPSGSYITAEGGSWTSSYTSSTSPSTSPNLLLTEEAQEAPASFVSSLSEIGDEVGEEKGQLGPEREEEKADFCPFRPEGLVMNSRISITGTVILEEEEAPKEEEIKIPRESCRPCWVTENTSPLRSSSSHSSDSQEEGGESESSLCPLEETGSGRIEYSRPMQMGLKLQLEACMSEEHYGQMEDHPQPALTPDMTMASSSLSPDSPLTPLDAFCSGAFDRLGPSSFILSQAACADDIPEEERMIPASLISFPLHTSLIFKADSMEITLFPTEEENEIGERDQMADEELLEEVASESNLACWKSIEEISEAGGGEDGSSRFPEDDVSNLNTDNDGPSLAEEETDSEDDGGLPRHGLRSQPRGVARIRNGLLQNESGPSNQREIQPVSAHQMTNRQSGCPISHGHKISEEIDISFKNNCSIMASCNESESEGSVPELEGPEPLRPSEHRSLSSADEGLNRPKQSRSEKKARKAMSKLGLKPVHGVTRITIRKSKSILFVISRPDVFKSPASDIYIVFGEAKIEDLSQQAHKAAAEKFKVPVTSSPLAPPIPPSLTIKEESEEEEEEVDEGGLEQRDIELVMAQANVSRAKAVRALKHNKNDIVNAIMELTM</sequence>
<feature type="region of interest" description="Disordered" evidence="1">
    <location>
        <begin position="1226"/>
        <end position="1318"/>
    </location>
</feature>
<feature type="compositionally biased region" description="Polar residues" evidence="1">
    <location>
        <begin position="621"/>
        <end position="632"/>
    </location>
</feature>
<organism evidence="4 5">
    <name type="scientific">Scophthalmus maximus</name>
    <name type="common">Turbot</name>
    <name type="synonym">Psetta maxima</name>
    <dbReference type="NCBI Taxonomy" id="52904"/>
    <lineage>
        <taxon>Eukaryota</taxon>
        <taxon>Metazoa</taxon>
        <taxon>Chordata</taxon>
        <taxon>Craniata</taxon>
        <taxon>Vertebrata</taxon>
        <taxon>Euteleostomi</taxon>
        <taxon>Actinopterygii</taxon>
        <taxon>Neopterygii</taxon>
        <taxon>Teleostei</taxon>
        <taxon>Neoteleostei</taxon>
        <taxon>Acanthomorphata</taxon>
        <taxon>Carangaria</taxon>
        <taxon>Pleuronectiformes</taxon>
        <taxon>Pleuronectoidei</taxon>
        <taxon>Scophthalmidae</taxon>
        <taxon>Scophthalmus</taxon>
    </lineage>
</organism>
<dbReference type="EMBL" id="CP026243">
    <property type="protein sequence ID" value="AWO96661.1"/>
    <property type="molecule type" value="Genomic_DNA"/>
</dbReference>
<feature type="compositionally biased region" description="Polar residues" evidence="1">
    <location>
        <begin position="1286"/>
        <end position="1314"/>
    </location>
</feature>
<dbReference type="Pfam" id="PF01849">
    <property type="entry name" value="NAC"/>
    <property type="match status" value="1"/>
</dbReference>
<reference evidence="4 5" key="1">
    <citation type="submission" date="2017-12" db="EMBL/GenBank/DDBJ databases">
        <title>Integrating genomic resources of turbot (Scophthalmus maximus) in depth evaluation of genetic and physical mapping variation across individuals.</title>
        <authorList>
            <person name="Martinez P."/>
        </authorList>
    </citation>
    <scope>NUCLEOTIDE SEQUENCE [LARGE SCALE GENOMIC DNA]</scope>
</reference>
<dbReference type="GO" id="GO:0044528">
    <property type="term" value="P:regulation of mitochondrial mRNA stability"/>
    <property type="evidence" value="ECO:0007669"/>
    <property type="project" value="InterPro"/>
</dbReference>